<dbReference type="EMBL" id="BMAO01028730">
    <property type="protein sequence ID" value="GFR26981.1"/>
    <property type="molecule type" value="Genomic_DNA"/>
</dbReference>
<dbReference type="AlphaFoldDB" id="A0A8X6LXY1"/>
<evidence type="ECO:0000313" key="1">
    <source>
        <dbReference type="EMBL" id="GFR26981.1"/>
    </source>
</evidence>
<reference evidence="1" key="1">
    <citation type="submission" date="2020-07" db="EMBL/GenBank/DDBJ databases">
        <title>Multicomponent nature underlies the extraordinary mechanical properties of spider dragline silk.</title>
        <authorList>
            <person name="Kono N."/>
            <person name="Nakamura H."/>
            <person name="Mori M."/>
            <person name="Yoshida Y."/>
            <person name="Ohtoshi R."/>
            <person name="Malay A.D."/>
            <person name="Moran D.A.P."/>
            <person name="Tomita M."/>
            <person name="Numata K."/>
            <person name="Arakawa K."/>
        </authorList>
    </citation>
    <scope>NUCLEOTIDE SEQUENCE</scope>
</reference>
<gene>
    <name evidence="1" type="ORF">TNCT_343691</name>
</gene>
<proteinExistence type="predicted"/>
<organism evidence="1 2">
    <name type="scientific">Trichonephila clavata</name>
    <name type="common">Joro spider</name>
    <name type="synonym">Nephila clavata</name>
    <dbReference type="NCBI Taxonomy" id="2740835"/>
    <lineage>
        <taxon>Eukaryota</taxon>
        <taxon>Metazoa</taxon>
        <taxon>Ecdysozoa</taxon>
        <taxon>Arthropoda</taxon>
        <taxon>Chelicerata</taxon>
        <taxon>Arachnida</taxon>
        <taxon>Araneae</taxon>
        <taxon>Araneomorphae</taxon>
        <taxon>Entelegynae</taxon>
        <taxon>Araneoidea</taxon>
        <taxon>Nephilidae</taxon>
        <taxon>Trichonephila</taxon>
    </lineage>
</organism>
<protein>
    <submittedName>
        <fullName evidence="1">Uncharacterized protein</fullName>
    </submittedName>
</protein>
<comment type="caution">
    <text evidence="1">The sequence shown here is derived from an EMBL/GenBank/DDBJ whole genome shotgun (WGS) entry which is preliminary data.</text>
</comment>
<sequence>MSVSNLSNITDTPRTSKIAVECLAIKNLLQENLSHAPDASSVITKRNQNETDCVIVCIHPSWGPTFASKNNLKTGDASTRKGPDCLSEDHKETIQPCTLIHNLSVESPLRTSTLADNWLGLLSICSMVKLLSCSEVNPGADELFPLRNL</sequence>
<evidence type="ECO:0000313" key="2">
    <source>
        <dbReference type="Proteomes" id="UP000887116"/>
    </source>
</evidence>
<dbReference type="Proteomes" id="UP000887116">
    <property type="component" value="Unassembled WGS sequence"/>
</dbReference>
<keyword evidence="2" id="KW-1185">Reference proteome</keyword>
<accession>A0A8X6LXY1</accession>
<name>A0A8X6LXY1_TRICU</name>